<comment type="caution">
    <text evidence="1">The sequence shown here is derived from an EMBL/GenBank/DDBJ whole genome shotgun (WGS) entry which is preliminary data.</text>
</comment>
<dbReference type="RefSeq" id="WP_254267299.1">
    <property type="nucleotide sequence ID" value="NZ_CP100400.1"/>
</dbReference>
<dbReference type="AlphaFoldDB" id="A0ABD5PY78"/>
<name>A0ABD5PY78_9EURY</name>
<evidence type="ECO:0000313" key="1">
    <source>
        <dbReference type="EMBL" id="MFC4823214.1"/>
    </source>
</evidence>
<reference evidence="1 2" key="1">
    <citation type="journal article" date="2019" name="Int. J. Syst. Evol. Microbiol.">
        <title>The Global Catalogue of Microorganisms (GCM) 10K type strain sequencing project: providing services to taxonomists for standard genome sequencing and annotation.</title>
        <authorList>
            <consortium name="The Broad Institute Genomics Platform"/>
            <consortium name="The Broad Institute Genome Sequencing Center for Infectious Disease"/>
            <person name="Wu L."/>
            <person name="Ma J."/>
        </authorList>
    </citation>
    <scope>NUCLEOTIDE SEQUENCE [LARGE SCALE GENOMIC DNA]</scope>
    <source>
        <strain evidence="1 2">XZYJ18</strain>
    </source>
</reference>
<dbReference type="GeneID" id="73045741"/>
<organism evidence="1 2">
    <name type="scientific">Halorussus aquaticus</name>
    <dbReference type="NCBI Taxonomy" id="2953748"/>
    <lineage>
        <taxon>Archaea</taxon>
        <taxon>Methanobacteriati</taxon>
        <taxon>Methanobacteriota</taxon>
        <taxon>Stenosarchaea group</taxon>
        <taxon>Halobacteria</taxon>
        <taxon>Halobacteriales</taxon>
        <taxon>Haladaptataceae</taxon>
        <taxon>Halorussus</taxon>
    </lineage>
</organism>
<accession>A0ABD5PY78</accession>
<evidence type="ECO:0008006" key="3">
    <source>
        <dbReference type="Google" id="ProtNLM"/>
    </source>
</evidence>
<dbReference type="InterPro" id="IPR006311">
    <property type="entry name" value="TAT_signal"/>
</dbReference>
<proteinExistence type="predicted"/>
<dbReference type="PROSITE" id="PS51318">
    <property type="entry name" value="TAT"/>
    <property type="match status" value="1"/>
</dbReference>
<evidence type="ECO:0000313" key="2">
    <source>
        <dbReference type="Proteomes" id="UP001595945"/>
    </source>
</evidence>
<gene>
    <name evidence="1" type="ORF">ACFO9K_02950</name>
</gene>
<dbReference type="Proteomes" id="UP001595945">
    <property type="component" value="Unassembled WGS sequence"/>
</dbReference>
<keyword evidence="2" id="KW-1185">Reference proteome</keyword>
<dbReference type="EMBL" id="JBHSHT010000001">
    <property type="protein sequence ID" value="MFC4823214.1"/>
    <property type="molecule type" value="Genomic_DNA"/>
</dbReference>
<protein>
    <recommendedName>
        <fullName evidence="3">Twin-arginine translocation signal domain-containing protein</fullName>
    </recommendedName>
</protein>
<sequence>MHGDNKRLDRRSVLKTIGAAAVVGTGLTTTTGTVVAESDRLARNYRNERRLRVAFEQHGAGLRQQLVDAGFVSEEFDFGDVNFDIDPDVTGLEPTAEDRLAGVTGTVEKETVTALGMASTSSDTHEIGLYVQPERDEAYALVEPKDGDRRFIVTDSEVTPQGCSYTGCVEECCAENYKKQNTYNCDQNCRNCYVYSTDCACSDDVC</sequence>